<comment type="subcellular location">
    <subcellularLocation>
        <location evidence="14">Membrane</location>
        <topology evidence="14">Multi-pass membrane protein</topology>
    </subcellularLocation>
    <subcellularLocation>
        <location evidence="1">Mitochondrion inner membrane</location>
        <topology evidence="1">Multi-pass membrane protein</topology>
    </subcellularLocation>
</comment>
<evidence type="ECO:0000256" key="12">
    <source>
        <dbReference type="PROSITE-ProRule" id="PRU00282"/>
    </source>
</evidence>
<evidence type="ECO:0000256" key="8">
    <source>
        <dbReference type="ARBA" id="ARBA00022989"/>
    </source>
</evidence>
<evidence type="ECO:0000256" key="1">
    <source>
        <dbReference type="ARBA" id="ARBA00004448"/>
    </source>
</evidence>
<dbReference type="GO" id="GO:0140021">
    <property type="term" value="P:mitochondrial ADP transmembrane transport"/>
    <property type="evidence" value="ECO:0007669"/>
    <property type="project" value="InterPro"/>
</dbReference>
<comment type="caution">
    <text evidence="14">Lacks conserved residue(s) required for the propagation of feature annotation.</text>
</comment>
<reference evidence="15" key="1">
    <citation type="submission" date="2021-09" db="EMBL/GenBank/DDBJ databases">
        <authorList>
            <consortium name="AG Swart"/>
            <person name="Singh M."/>
            <person name="Singh A."/>
            <person name="Seah K."/>
            <person name="Emmerich C."/>
        </authorList>
    </citation>
    <scope>NUCLEOTIDE SEQUENCE</scope>
    <source>
        <strain evidence="15">ATCC30299</strain>
    </source>
</reference>
<comment type="caution">
    <text evidence="15">The sequence shown here is derived from an EMBL/GenBank/DDBJ whole genome shotgun (WGS) entry which is preliminary data.</text>
</comment>
<evidence type="ECO:0000256" key="9">
    <source>
        <dbReference type="ARBA" id="ARBA00023128"/>
    </source>
</evidence>
<organism evidence="15 16">
    <name type="scientific">Blepharisma stoltei</name>
    <dbReference type="NCBI Taxonomy" id="1481888"/>
    <lineage>
        <taxon>Eukaryota</taxon>
        <taxon>Sar</taxon>
        <taxon>Alveolata</taxon>
        <taxon>Ciliophora</taxon>
        <taxon>Postciliodesmatophora</taxon>
        <taxon>Heterotrichea</taxon>
        <taxon>Heterotrichida</taxon>
        <taxon>Blepharismidae</taxon>
        <taxon>Blepharisma</taxon>
    </lineage>
</organism>
<feature type="repeat" description="Solcar" evidence="12">
    <location>
        <begin position="1"/>
        <end position="81"/>
    </location>
</feature>
<evidence type="ECO:0000256" key="5">
    <source>
        <dbReference type="ARBA" id="ARBA00022692"/>
    </source>
</evidence>
<dbReference type="Pfam" id="PF00153">
    <property type="entry name" value="Mito_carr"/>
    <property type="match status" value="1"/>
</dbReference>
<dbReference type="Proteomes" id="UP001162131">
    <property type="component" value="Unassembled WGS sequence"/>
</dbReference>
<dbReference type="InterPro" id="IPR002113">
    <property type="entry name" value="ADT_euk_type"/>
</dbReference>
<comment type="subunit">
    <text evidence="14">Monomer.</text>
</comment>
<gene>
    <name evidence="15" type="ORF">BSTOLATCC_MIC45544</name>
</gene>
<dbReference type="PROSITE" id="PS50920">
    <property type="entry name" value="SOLCAR"/>
    <property type="match status" value="1"/>
</dbReference>
<evidence type="ECO:0000256" key="10">
    <source>
        <dbReference type="ARBA" id="ARBA00023136"/>
    </source>
</evidence>
<evidence type="ECO:0000256" key="3">
    <source>
        <dbReference type="ARBA" id="ARBA00022448"/>
    </source>
</evidence>
<dbReference type="EMBL" id="CAJZBQ010000045">
    <property type="protein sequence ID" value="CAG9328086.1"/>
    <property type="molecule type" value="Genomic_DNA"/>
</dbReference>
<dbReference type="PANTHER" id="PTHR45635">
    <property type="entry name" value="ADP,ATP CARRIER PROTEIN 1-RELATED-RELATED"/>
    <property type="match status" value="1"/>
</dbReference>
<keyword evidence="8 14" id="KW-1133">Transmembrane helix</keyword>
<sequence>MKKFAYYLSVSLASYPFNTIRRRMIIQSGKEDKFKASFDCACKMLRKEGFKSFYGGFWLTWLRLLSDSLLLVVFHIAAFEG</sequence>
<dbReference type="AlphaFoldDB" id="A0AAU9JSL7"/>
<dbReference type="GO" id="GO:1990544">
    <property type="term" value="P:mitochondrial ATP transmembrane transport"/>
    <property type="evidence" value="ECO:0007669"/>
    <property type="project" value="InterPro"/>
</dbReference>
<evidence type="ECO:0000256" key="6">
    <source>
        <dbReference type="ARBA" id="ARBA00022737"/>
    </source>
</evidence>
<keyword evidence="3 13" id="KW-0813">Transport</keyword>
<keyword evidence="6" id="KW-0677">Repeat</keyword>
<evidence type="ECO:0000256" key="14">
    <source>
        <dbReference type="RuleBase" id="RU368008"/>
    </source>
</evidence>
<keyword evidence="16" id="KW-1185">Reference proteome</keyword>
<dbReference type="Gene3D" id="1.50.40.10">
    <property type="entry name" value="Mitochondrial carrier domain"/>
    <property type="match status" value="1"/>
</dbReference>
<keyword evidence="10 12" id="KW-0472">Membrane</keyword>
<keyword evidence="7" id="KW-0999">Mitochondrion inner membrane</keyword>
<evidence type="ECO:0000256" key="7">
    <source>
        <dbReference type="ARBA" id="ARBA00022792"/>
    </source>
</evidence>
<dbReference type="GO" id="GO:0005471">
    <property type="term" value="F:ATP:ADP antiporter activity"/>
    <property type="evidence" value="ECO:0007669"/>
    <property type="project" value="UniProtKB-UniRule"/>
</dbReference>
<evidence type="ECO:0000256" key="2">
    <source>
        <dbReference type="ARBA" id="ARBA00006375"/>
    </source>
</evidence>
<keyword evidence="4" id="KW-0050">Antiport</keyword>
<keyword evidence="9" id="KW-0496">Mitochondrion</keyword>
<comment type="function">
    <text evidence="14">Catalyzes the exchange of ADP and ATP across the membrane.</text>
</comment>
<accession>A0AAU9JSL7</accession>
<proteinExistence type="inferred from homology"/>
<evidence type="ECO:0000256" key="13">
    <source>
        <dbReference type="RuleBase" id="RU000488"/>
    </source>
</evidence>
<name>A0AAU9JSL7_9CILI</name>
<evidence type="ECO:0000313" key="16">
    <source>
        <dbReference type="Proteomes" id="UP001162131"/>
    </source>
</evidence>
<dbReference type="InterPro" id="IPR023395">
    <property type="entry name" value="MCP_dom_sf"/>
</dbReference>
<evidence type="ECO:0000256" key="11">
    <source>
        <dbReference type="ARBA" id="ARBA00024143"/>
    </source>
</evidence>
<dbReference type="InterPro" id="IPR018108">
    <property type="entry name" value="MCP_transmembrane"/>
</dbReference>
<comment type="similarity">
    <text evidence="2 13">Belongs to the mitochondrial carrier (TC 2.A.29) family.</text>
</comment>
<comment type="catalytic activity">
    <reaction evidence="11">
        <text>ADP(in) + ATP(out) = ADP(out) + ATP(in)</text>
        <dbReference type="Rhea" id="RHEA:34999"/>
        <dbReference type="ChEBI" id="CHEBI:30616"/>
        <dbReference type="ChEBI" id="CHEBI:456216"/>
    </reaction>
    <physiologicalReaction direction="left-to-right" evidence="11">
        <dbReference type="Rhea" id="RHEA:35000"/>
    </physiologicalReaction>
</comment>
<keyword evidence="5 12" id="KW-0812">Transmembrane</keyword>
<dbReference type="PANTHER" id="PTHR45635:SF14">
    <property type="entry name" value="ADP_ATP TRANSLOCASE"/>
    <property type="match status" value="1"/>
</dbReference>
<dbReference type="SUPFAM" id="SSF103506">
    <property type="entry name" value="Mitochondrial carrier"/>
    <property type="match status" value="1"/>
</dbReference>
<protein>
    <recommendedName>
        <fullName evidence="14">ADP/ATP translocase</fullName>
    </recommendedName>
    <alternativeName>
        <fullName evidence="14">ADP,ATP carrier protein</fullName>
    </alternativeName>
</protein>
<dbReference type="GO" id="GO:0005743">
    <property type="term" value="C:mitochondrial inner membrane"/>
    <property type="evidence" value="ECO:0007669"/>
    <property type="project" value="UniProtKB-SubCell"/>
</dbReference>
<evidence type="ECO:0000313" key="15">
    <source>
        <dbReference type="EMBL" id="CAG9328086.1"/>
    </source>
</evidence>
<feature type="transmembrane region" description="Helical" evidence="14">
    <location>
        <begin position="53"/>
        <end position="78"/>
    </location>
</feature>
<evidence type="ECO:0000256" key="4">
    <source>
        <dbReference type="ARBA" id="ARBA00022449"/>
    </source>
</evidence>